<evidence type="ECO:0000313" key="2">
    <source>
        <dbReference type="EMBL" id="RHW17590.1"/>
    </source>
</evidence>
<dbReference type="Proteomes" id="UP000266693">
    <property type="component" value="Unassembled WGS sequence"/>
</dbReference>
<keyword evidence="3" id="KW-1185">Reference proteome</keyword>
<dbReference type="Gene3D" id="3.40.50.1820">
    <property type="entry name" value="alpha/beta hydrolase"/>
    <property type="match status" value="1"/>
</dbReference>
<dbReference type="InterPro" id="IPR000073">
    <property type="entry name" value="AB_hydrolase_1"/>
</dbReference>
<dbReference type="EMBL" id="QWLV01000003">
    <property type="protein sequence ID" value="RHW17590.1"/>
    <property type="molecule type" value="Genomic_DNA"/>
</dbReference>
<dbReference type="RefSeq" id="WP_118863855.1">
    <property type="nucleotide sequence ID" value="NZ_QWLV01000003.1"/>
</dbReference>
<gene>
    <name evidence="2" type="ORF">D1610_09045</name>
</gene>
<protein>
    <submittedName>
        <fullName evidence="2">Alpha/beta fold hydrolase</fullName>
    </submittedName>
</protein>
<organism evidence="2 3">
    <name type="scientific">Sphingomonas gilva</name>
    <dbReference type="NCBI Taxonomy" id="2305907"/>
    <lineage>
        <taxon>Bacteria</taxon>
        <taxon>Pseudomonadati</taxon>
        <taxon>Pseudomonadota</taxon>
        <taxon>Alphaproteobacteria</taxon>
        <taxon>Sphingomonadales</taxon>
        <taxon>Sphingomonadaceae</taxon>
        <taxon>Sphingomonas</taxon>
    </lineage>
</organism>
<keyword evidence="2" id="KW-0378">Hydrolase</keyword>
<evidence type="ECO:0000313" key="3">
    <source>
        <dbReference type="Proteomes" id="UP000266693"/>
    </source>
</evidence>
<dbReference type="Pfam" id="PF00561">
    <property type="entry name" value="Abhydrolase_1"/>
    <property type="match status" value="1"/>
</dbReference>
<name>A0A396RMG8_9SPHN</name>
<proteinExistence type="predicted"/>
<reference evidence="2 3" key="1">
    <citation type="submission" date="2018-08" db="EMBL/GenBank/DDBJ databases">
        <title>The multiple taxonomic identification of Sphingomonas gilva.</title>
        <authorList>
            <person name="Zhu D."/>
            <person name="Zheng S."/>
        </authorList>
    </citation>
    <scope>NUCLEOTIDE SEQUENCE [LARGE SCALE GENOMIC DNA]</scope>
    <source>
        <strain evidence="2 3">ZDH117</strain>
    </source>
</reference>
<dbReference type="InterPro" id="IPR029058">
    <property type="entry name" value="AB_hydrolase_fold"/>
</dbReference>
<sequence>MSSYAASTPARAPALPLLLAETPHVFRLHFGRHVPRARAKVGAGRPVLVLPGFLANDRSTRMLRAGLAEAGFDAHGWGMGRNLGVRADTLDRIDALARRIAANNPAPLTIVGWSLGGLIAREYAKRAPDRIARVVTLGSPFSGDLRANNAWRLYEWVARHPVDAPPIDCRLAEKPPVETIALWSGRDGVVCAASARGERGEVDRERELQCSHLGFALDPQAIDAVIETVAA</sequence>
<dbReference type="OrthoDB" id="7389193at2"/>
<feature type="domain" description="AB hydrolase-1" evidence="1">
    <location>
        <begin position="93"/>
        <end position="159"/>
    </location>
</feature>
<evidence type="ECO:0000259" key="1">
    <source>
        <dbReference type="Pfam" id="PF00561"/>
    </source>
</evidence>
<comment type="caution">
    <text evidence="2">The sequence shown here is derived from an EMBL/GenBank/DDBJ whole genome shotgun (WGS) entry which is preliminary data.</text>
</comment>
<dbReference type="SUPFAM" id="SSF53474">
    <property type="entry name" value="alpha/beta-Hydrolases"/>
    <property type="match status" value="1"/>
</dbReference>
<accession>A0A396RMG8</accession>
<dbReference type="GO" id="GO:0016787">
    <property type="term" value="F:hydrolase activity"/>
    <property type="evidence" value="ECO:0007669"/>
    <property type="project" value="UniProtKB-KW"/>
</dbReference>
<dbReference type="AlphaFoldDB" id="A0A396RMG8"/>